<feature type="region of interest" description="Disordered" evidence="1">
    <location>
        <begin position="533"/>
        <end position="583"/>
    </location>
</feature>
<feature type="region of interest" description="Disordered" evidence="1">
    <location>
        <begin position="391"/>
        <end position="495"/>
    </location>
</feature>
<dbReference type="eggNOG" id="ENOG502RMJD">
    <property type="taxonomic scope" value="Eukaryota"/>
</dbReference>
<evidence type="ECO:0000256" key="2">
    <source>
        <dbReference type="SAM" id="SignalP"/>
    </source>
</evidence>
<dbReference type="HOGENOM" id="CLU_454923_0_0_1"/>
<feature type="compositionally biased region" description="Basic and acidic residues" evidence="1">
    <location>
        <begin position="553"/>
        <end position="567"/>
    </location>
</feature>
<feature type="chain" id="PRO_5001630547" evidence="2">
    <location>
        <begin position="19"/>
        <end position="600"/>
    </location>
</feature>
<evidence type="ECO:0000313" key="3">
    <source>
        <dbReference type="EMBL" id="KDN68290.1"/>
    </source>
</evidence>
<feature type="signal peptide" evidence="2">
    <location>
        <begin position="1"/>
        <end position="18"/>
    </location>
</feature>
<reference evidence="4" key="1">
    <citation type="journal article" date="2014" name="Genome Announc.">
        <title>Draft genome sequence of Colletotrichum sublineola, a destructive pathogen of cultivated sorghum.</title>
        <authorList>
            <person name="Baroncelli R."/>
            <person name="Sanz-Martin J.M."/>
            <person name="Rech G.E."/>
            <person name="Sukno S.A."/>
            <person name="Thon M.R."/>
        </authorList>
    </citation>
    <scope>NUCLEOTIDE SEQUENCE [LARGE SCALE GENOMIC DNA]</scope>
    <source>
        <strain evidence="4">TX430BB</strain>
    </source>
</reference>
<organism evidence="3 4">
    <name type="scientific">Colletotrichum sublineola</name>
    <name type="common">Sorghum anthracnose fungus</name>
    <dbReference type="NCBI Taxonomy" id="1173701"/>
    <lineage>
        <taxon>Eukaryota</taxon>
        <taxon>Fungi</taxon>
        <taxon>Dikarya</taxon>
        <taxon>Ascomycota</taxon>
        <taxon>Pezizomycotina</taxon>
        <taxon>Sordariomycetes</taxon>
        <taxon>Hypocreomycetidae</taxon>
        <taxon>Glomerellales</taxon>
        <taxon>Glomerellaceae</taxon>
        <taxon>Colletotrichum</taxon>
        <taxon>Colletotrichum graminicola species complex</taxon>
    </lineage>
</organism>
<protein>
    <submittedName>
        <fullName evidence="3">Uncharacterized protein</fullName>
    </submittedName>
</protein>
<comment type="caution">
    <text evidence="3">The sequence shown here is derived from an EMBL/GenBank/DDBJ whole genome shotgun (WGS) entry which is preliminary data.</text>
</comment>
<evidence type="ECO:0000313" key="4">
    <source>
        <dbReference type="Proteomes" id="UP000027238"/>
    </source>
</evidence>
<proteinExistence type="predicted"/>
<dbReference type="EMBL" id="JMSE01000685">
    <property type="protein sequence ID" value="KDN68290.1"/>
    <property type="molecule type" value="Genomic_DNA"/>
</dbReference>
<feature type="compositionally biased region" description="Basic and acidic residues" evidence="1">
    <location>
        <begin position="146"/>
        <end position="156"/>
    </location>
</feature>
<keyword evidence="2" id="KW-0732">Signal</keyword>
<keyword evidence="4" id="KW-1185">Reference proteome</keyword>
<dbReference type="AlphaFoldDB" id="A0A066XQN5"/>
<evidence type="ECO:0000256" key="1">
    <source>
        <dbReference type="SAM" id="MobiDB-lite"/>
    </source>
</evidence>
<name>A0A066XQN5_COLSU</name>
<dbReference type="OrthoDB" id="4810353at2759"/>
<feature type="region of interest" description="Disordered" evidence="1">
    <location>
        <begin position="146"/>
        <end position="174"/>
    </location>
</feature>
<accession>A0A066XQN5</accession>
<sequence>MTALVCGVAAAAFWLARLRSPPLPVPIICNPDHQSELRISFTERKAHRQNCCGKSDSLLNPPGLPDTIAHICDVYRDYLSFSSATQVQTLYEVLGLDAACNPGVADVWLALRDRMEGNYYANGAPLNDAGTSAGSLHEWWDRKRGVKGDPVGHGDGEASWESSPRLPPPPPMAPQASEVWAQIGNVLIDSKLRATYDQAFMSVLTGLGVDRTAALSRTSSHNSHVLILLLRNRVACPGKTFIIPVSCAPLSRHARCMTMVNHAVVARGELTVERVIFPGQAVATDLLYLAPHPATKDKKMSKPTGRALWEQYARMFQRLYHADNPPHPNRSLITVEHLARAELLQPDYELPDIDGEKGDGDEPEPAWLEKWTNQKSLAGVLSRSEWKAFPISKPIPKESNAIQDRPPQNPPPRSVPAQAAPREHESGSKVSLEDPKRRPDLDRCPTETHAVVAPGNHHVSDHPPQASDEDDTDGLVSQGHAPDRPSLASQSGADKYWSLETGFQALDVTSPRSQHAPTPMAFRRPNRAYISTIDFGPGDEQGRYEYGYGSPAESHRDGIARPGRSHDGAGPIGDEGSSEPRVFSQDDLTTFLAWRRERWK</sequence>
<gene>
    <name evidence="3" type="ORF">CSUB01_11209</name>
</gene>
<feature type="compositionally biased region" description="Basic and acidic residues" evidence="1">
    <location>
        <begin position="421"/>
        <end position="446"/>
    </location>
</feature>
<dbReference type="Proteomes" id="UP000027238">
    <property type="component" value="Unassembled WGS sequence"/>
</dbReference>